<dbReference type="Pfam" id="PF13366">
    <property type="entry name" value="PDDEXK_3"/>
    <property type="match status" value="1"/>
</dbReference>
<dbReference type="RefSeq" id="WP_145033248.1">
    <property type="nucleotide sequence ID" value="NZ_CP036271.1"/>
</dbReference>
<evidence type="ECO:0000313" key="1">
    <source>
        <dbReference type="EMBL" id="QDT56193.1"/>
    </source>
</evidence>
<sequence>MIEPIPEQTESVVTAVIDAAFRVHTTLGPGLLESVYEACLCHELARRGLAFERQLHLPIIYEGLRLEAGLRLDLVVADCVIVELKHVEKVLPVHKAQLLTYLKLTGHRVGLLFNFNVERIKEGIFRVVR</sequence>
<organism evidence="1 2">
    <name type="scientific">Caulifigura coniformis</name>
    <dbReference type="NCBI Taxonomy" id="2527983"/>
    <lineage>
        <taxon>Bacteria</taxon>
        <taxon>Pseudomonadati</taxon>
        <taxon>Planctomycetota</taxon>
        <taxon>Planctomycetia</taxon>
        <taxon>Planctomycetales</taxon>
        <taxon>Planctomycetaceae</taxon>
        <taxon>Caulifigura</taxon>
    </lineage>
</organism>
<dbReference type="InParanoid" id="A0A517SJ84"/>
<dbReference type="OrthoDB" id="9806869at2"/>
<dbReference type="KEGG" id="ccos:Pan44_42450"/>
<evidence type="ECO:0000313" key="2">
    <source>
        <dbReference type="Proteomes" id="UP000315700"/>
    </source>
</evidence>
<dbReference type="InterPro" id="IPR026350">
    <property type="entry name" value="GxxExxY"/>
</dbReference>
<evidence type="ECO:0008006" key="3">
    <source>
        <dbReference type="Google" id="ProtNLM"/>
    </source>
</evidence>
<proteinExistence type="predicted"/>
<dbReference type="EMBL" id="CP036271">
    <property type="protein sequence ID" value="QDT56193.1"/>
    <property type="molecule type" value="Genomic_DNA"/>
</dbReference>
<gene>
    <name evidence="1" type="ORF">Pan44_42450</name>
</gene>
<dbReference type="AlphaFoldDB" id="A0A517SJ84"/>
<name>A0A517SJ84_9PLAN</name>
<dbReference type="NCBIfam" id="TIGR04256">
    <property type="entry name" value="GxxExxY"/>
    <property type="match status" value="1"/>
</dbReference>
<accession>A0A517SJ84</accession>
<protein>
    <recommendedName>
        <fullName evidence="3">GxxExxY protein</fullName>
    </recommendedName>
</protein>
<dbReference type="Proteomes" id="UP000315700">
    <property type="component" value="Chromosome"/>
</dbReference>
<reference evidence="1 2" key="1">
    <citation type="submission" date="2019-02" db="EMBL/GenBank/DDBJ databases">
        <title>Deep-cultivation of Planctomycetes and their phenomic and genomic characterization uncovers novel biology.</title>
        <authorList>
            <person name="Wiegand S."/>
            <person name="Jogler M."/>
            <person name="Boedeker C."/>
            <person name="Pinto D."/>
            <person name="Vollmers J."/>
            <person name="Rivas-Marin E."/>
            <person name="Kohn T."/>
            <person name="Peeters S.H."/>
            <person name="Heuer A."/>
            <person name="Rast P."/>
            <person name="Oberbeckmann S."/>
            <person name="Bunk B."/>
            <person name="Jeske O."/>
            <person name="Meyerdierks A."/>
            <person name="Storesund J.E."/>
            <person name="Kallscheuer N."/>
            <person name="Luecker S."/>
            <person name="Lage O.M."/>
            <person name="Pohl T."/>
            <person name="Merkel B.J."/>
            <person name="Hornburger P."/>
            <person name="Mueller R.-W."/>
            <person name="Bruemmer F."/>
            <person name="Labrenz M."/>
            <person name="Spormann A.M."/>
            <person name="Op den Camp H."/>
            <person name="Overmann J."/>
            <person name="Amann R."/>
            <person name="Jetten M.S.M."/>
            <person name="Mascher T."/>
            <person name="Medema M.H."/>
            <person name="Devos D.P."/>
            <person name="Kaster A.-K."/>
            <person name="Ovreas L."/>
            <person name="Rohde M."/>
            <person name="Galperin M.Y."/>
            <person name="Jogler C."/>
        </authorList>
    </citation>
    <scope>NUCLEOTIDE SEQUENCE [LARGE SCALE GENOMIC DNA]</scope>
    <source>
        <strain evidence="1 2">Pan44</strain>
    </source>
</reference>
<keyword evidence="2" id="KW-1185">Reference proteome</keyword>